<organism evidence="2 3">
    <name type="scientific">Dissophora globulifera</name>
    <dbReference type="NCBI Taxonomy" id="979702"/>
    <lineage>
        <taxon>Eukaryota</taxon>
        <taxon>Fungi</taxon>
        <taxon>Fungi incertae sedis</taxon>
        <taxon>Mucoromycota</taxon>
        <taxon>Mortierellomycotina</taxon>
        <taxon>Mortierellomycetes</taxon>
        <taxon>Mortierellales</taxon>
        <taxon>Mortierellaceae</taxon>
        <taxon>Dissophora</taxon>
    </lineage>
</organism>
<dbReference type="EMBL" id="JAAAIP010000635">
    <property type="protein sequence ID" value="KAG0314211.1"/>
    <property type="molecule type" value="Genomic_DNA"/>
</dbReference>
<proteinExistence type="predicted"/>
<dbReference type="OrthoDB" id="2441324at2759"/>
<feature type="compositionally biased region" description="Low complexity" evidence="1">
    <location>
        <begin position="48"/>
        <end position="73"/>
    </location>
</feature>
<gene>
    <name evidence="2" type="ORF">BGZ99_008290</name>
</gene>
<name>A0A9P6R7N2_9FUNG</name>
<dbReference type="AlphaFoldDB" id="A0A9P6R7N2"/>
<evidence type="ECO:0008006" key="4">
    <source>
        <dbReference type="Google" id="ProtNLM"/>
    </source>
</evidence>
<comment type="caution">
    <text evidence="2">The sequence shown here is derived from an EMBL/GenBank/DDBJ whole genome shotgun (WGS) entry which is preliminary data.</text>
</comment>
<sequence>MDHDDHTDPIAVDYDSNFIPNYEPTNVTEYDLALGLLAQEALGDEDQQPTQPSKQQRQPQQPRKQQPQQPQSTGPSAGLVDNVKRDAGELRRNEYCILIHVYRQLQTLSPEVRATFGSGLRDQLANLTGVGFTTAQKAMRFSKIGHIPIGPSKVGRKQKVLEEDYAEKIKHIVKRKNRDGEMVSAIQINDILKNEYGVEVSLTMLRRDMLRLGMRWEQGPTTQQSTWRARGGWVKRKKSGTQAMVAIQGGDIQQTTELTQGNELGQGCGRVQDQHLAQGADVEYTDGFD</sequence>
<evidence type="ECO:0000256" key="1">
    <source>
        <dbReference type="SAM" id="MobiDB-lite"/>
    </source>
</evidence>
<feature type="region of interest" description="Disordered" evidence="1">
    <location>
        <begin position="1"/>
        <end position="23"/>
    </location>
</feature>
<protein>
    <recommendedName>
        <fullName evidence="4">Transposase</fullName>
    </recommendedName>
</protein>
<dbReference type="Proteomes" id="UP000738325">
    <property type="component" value="Unassembled WGS sequence"/>
</dbReference>
<accession>A0A9P6R7N2</accession>
<evidence type="ECO:0000313" key="3">
    <source>
        <dbReference type="Proteomes" id="UP000738325"/>
    </source>
</evidence>
<reference evidence="2" key="1">
    <citation type="journal article" date="2020" name="Fungal Divers.">
        <title>Resolving the Mortierellaceae phylogeny through synthesis of multi-gene phylogenetics and phylogenomics.</title>
        <authorList>
            <person name="Vandepol N."/>
            <person name="Liber J."/>
            <person name="Desiro A."/>
            <person name="Na H."/>
            <person name="Kennedy M."/>
            <person name="Barry K."/>
            <person name="Grigoriev I.V."/>
            <person name="Miller A.N."/>
            <person name="O'Donnell K."/>
            <person name="Stajich J.E."/>
            <person name="Bonito G."/>
        </authorList>
    </citation>
    <scope>NUCLEOTIDE SEQUENCE</scope>
    <source>
        <strain evidence="2">REB-010B</strain>
    </source>
</reference>
<keyword evidence="3" id="KW-1185">Reference proteome</keyword>
<evidence type="ECO:0000313" key="2">
    <source>
        <dbReference type="EMBL" id="KAG0314211.1"/>
    </source>
</evidence>
<feature type="region of interest" description="Disordered" evidence="1">
    <location>
        <begin position="38"/>
        <end position="81"/>
    </location>
</feature>